<organism evidence="1 2">
    <name type="scientific">Cryomorpha ignava</name>
    <dbReference type="NCBI Taxonomy" id="101383"/>
    <lineage>
        <taxon>Bacteria</taxon>
        <taxon>Pseudomonadati</taxon>
        <taxon>Bacteroidota</taxon>
        <taxon>Flavobacteriia</taxon>
        <taxon>Flavobacteriales</taxon>
        <taxon>Cryomorphaceae</taxon>
        <taxon>Cryomorpha</taxon>
    </lineage>
</organism>
<comment type="caution">
    <text evidence="1">The sequence shown here is derived from an EMBL/GenBank/DDBJ whole genome shotgun (WGS) entry which is preliminary data.</text>
</comment>
<dbReference type="NCBIfam" id="NF033709">
    <property type="entry name" value="PorV_fam"/>
    <property type="match status" value="1"/>
</dbReference>
<protein>
    <submittedName>
        <fullName evidence="1">PorV/PorQ family protein</fullName>
    </submittedName>
</protein>
<sequence>MLIFLMGLTTLSQAQTRKYSNEFLSIGVGARALGMSGANVASVTDVTAGFWNPANLVDIKADLEIAGMHAEYFAGIAQYDYGAIAKPIDSTSVLALSVIRFGVDGIPNTTQLIDADGNLNYDRISTFSAVDYGFVLSYAKKLKVPGLSVGGNVKVVHRFIGDFAKSWGFGIDLAATYRLKNWRFSAMGRDLTTTYNAWTYSLDDATKDVFVATGNELPENGLEITLPKIVLGAAYKKELNKFALLGEVNAVISTDGQRNVLLSADPISVEPLIGLEASYINLIYLRAGLGNMQRIKTFRGTEEISIQPNLGVGLRLGNFHLDYAITNIGNVSNTLYSNIFSLKFQVFKAPGS</sequence>
<accession>A0A7K3WTW2</accession>
<dbReference type="Proteomes" id="UP000486602">
    <property type="component" value="Unassembled WGS sequence"/>
</dbReference>
<keyword evidence="2" id="KW-1185">Reference proteome</keyword>
<dbReference type="Gene3D" id="2.40.160.60">
    <property type="entry name" value="Outer membrane protein transport protein (OMPP1/FadL/TodX)"/>
    <property type="match status" value="1"/>
</dbReference>
<evidence type="ECO:0000313" key="2">
    <source>
        <dbReference type="Proteomes" id="UP000486602"/>
    </source>
</evidence>
<evidence type="ECO:0000313" key="1">
    <source>
        <dbReference type="EMBL" id="NEN24934.1"/>
    </source>
</evidence>
<proteinExistence type="predicted"/>
<dbReference type="EMBL" id="JAAGVY010000036">
    <property type="protein sequence ID" value="NEN24934.1"/>
    <property type="molecule type" value="Genomic_DNA"/>
</dbReference>
<name>A0A7K3WTW2_9FLAO</name>
<reference evidence="1 2" key="1">
    <citation type="submission" date="2020-02" db="EMBL/GenBank/DDBJ databases">
        <title>Out from the shadows clarifying the taxonomy of the family Cryomorphaceae and related taxa by utilizing the GTDB taxonomic framework.</title>
        <authorList>
            <person name="Bowman J.P."/>
        </authorList>
    </citation>
    <scope>NUCLEOTIDE SEQUENCE [LARGE SCALE GENOMIC DNA]</scope>
    <source>
        <strain evidence="1 2">QSSC 1-22</strain>
    </source>
</reference>
<gene>
    <name evidence="1" type="ORF">G3O08_15645</name>
</gene>
<dbReference type="AlphaFoldDB" id="A0A7K3WTW2"/>